<evidence type="ECO:0000313" key="1">
    <source>
        <dbReference type="EMBL" id="VVC92492.1"/>
    </source>
</evidence>
<dbReference type="Proteomes" id="UP000324832">
    <property type="component" value="Unassembled WGS sequence"/>
</dbReference>
<evidence type="ECO:0000313" key="2">
    <source>
        <dbReference type="Proteomes" id="UP000324832"/>
    </source>
</evidence>
<name>A0A5E4Q2P6_9NEOP</name>
<dbReference type="AlphaFoldDB" id="A0A5E4Q2P6"/>
<protein>
    <submittedName>
        <fullName evidence="1">Uncharacterized protein</fullName>
    </submittedName>
</protein>
<accession>A0A5E4Q2P6</accession>
<gene>
    <name evidence="1" type="ORF">LSINAPIS_LOCUS4935</name>
</gene>
<dbReference type="Gene3D" id="3.30.70.1820">
    <property type="entry name" value="L1 transposable element, RRM domain"/>
    <property type="match status" value="1"/>
</dbReference>
<proteinExistence type="predicted"/>
<reference evidence="1 2" key="1">
    <citation type="submission" date="2017-07" db="EMBL/GenBank/DDBJ databases">
        <authorList>
            <person name="Talla V."/>
            <person name="Backstrom N."/>
        </authorList>
    </citation>
    <scope>NUCLEOTIDE SEQUENCE [LARGE SCALE GENOMIC DNA]</scope>
</reference>
<dbReference type="EMBL" id="FZQP02001337">
    <property type="protein sequence ID" value="VVC92492.1"/>
    <property type="molecule type" value="Genomic_DNA"/>
</dbReference>
<keyword evidence="2" id="KW-1185">Reference proteome</keyword>
<sequence length="151" mass="17186">MERMKESQAGLQNDLEDTKQLICKLKSEIKNNVKLIEEIKSPKQQQWGRLNNLEIVGLPEKSNESLPDIIRKIALHAGVALTSEQIEFIHRVQPRQHISGRPKPIVVKLSNRDLKDHILSGLRRKRGIQTSDIGISGSSQKFFVNEHLTPI</sequence>
<organism evidence="1 2">
    <name type="scientific">Leptidea sinapis</name>
    <dbReference type="NCBI Taxonomy" id="189913"/>
    <lineage>
        <taxon>Eukaryota</taxon>
        <taxon>Metazoa</taxon>
        <taxon>Ecdysozoa</taxon>
        <taxon>Arthropoda</taxon>
        <taxon>Hexapoda</taxon>
        <taxon>Insecta</taxon>
        <taxon>Pterygota</taxon>
        <taxon>Neoptera</taxon>
        <taxon>Endopterygota</taxon>
        <taxon>Lepidoptera</taxon>
        <taxon>Glossata</taxon>
        <taxon>Ditrysia</taxon>
        <taxon>Papilionoidea</taxon>
        <taxon>Pieridae</taxon>
        <taxon>Dismorphiinae</taxon>
        <taxon>Leptidea</taxon>
    </lineage>
</organism>